<dbReference type="SUPFAM" id="SSF53756">
    <property type="entry name" value="UDP-Glycosyltransferase/glycogen phosphorylase"/>
    <property type="match status" value="1"/>
</dbReference>
<dbReference type="GO" id="GO:0016758">
    <property type="term" value="F:hexosyltransferase activity"/>
    <property type="evidence" value="ECO:0007669"/>
    <property type="project" value="TreeGrafter"/>
</dbReference>
<protein>
    <submittedName>
        <fullName evidence="3">Glycosyl transferase group 1</fullName>
    </submittedName>
</protein>
<dbReference type="KEGG" id="sti:Sthe_2757"/>
<proteinExistence type="predicted"/>
<sequence length="451" mass="49309">MRVLFLTHFFPPEIGPPQTRILETARDLQQMGHAVAVLTTFPNYPSGEIPAGYRGRVLMREEMEGIPVVRSWLYAAPNRGFLRRSLSHLSFALSALPAATRLPWRPDVIVVDMHPLFLCVTAAILGRWWGVPYVLNAGDLIPEQAVAYGVMRNPIAIRVTRALASFALNHAAQVVPFTRGIEATLRERGIPPERLHLIYYGADVELFQAPIPEGETIPGLESIAPDAFVVMYAGTHGLPHALDTVLDTAELLADEPDVHLLLVGDGGEKPRLVAKARERGLANITFLDPVPRRLLPALYRRADACLVTLRRSDWLRDFALSSKVFDVMAAGRPAIVAAEGETADVVEHACAGLCVPPEDPAALAEAIRALRARPALARQLGENGQRYVAAHVSRQRQSRAFETVLRQAVEAAPEPHAGRAAPSGWARADAGRLTEPLERTEPTAGVSRRVH</sequence>
<evidence type="ECO:0000259" key="2">
    <source>
        <dbReference type="Pfam" id="PF13579"/>
    </source>
</evidence>
<reference evidence="4" key="1">
    <citation type="submission" date="2009-11" db="EMBL/GenBank/DDBJ databases">
        <title>The complete chromosome 2 of Sphaerobacter thermophilus DSM 20745.</title>
        <authorList>
            <person name="Lucas S."/>
            <person name="Copeland A."/>
            <person name="Lapidus A."/>
            <person name="Glavina del Rio T."/>
            <person name="Dalin E."/>
            <person name="Tice H."/>
            <person name="Bruce D."/>
            <person name="Goodwin L."/>
            <person name="Pitluck S."/>
            <person name="Kyrpides N."/>
            <person name="Mavromatis K."/>
            <person name="Ivanova N."/>
            <person name="Mikhailova N."/>
            <person name="LaButti K.M."/>
            <person name="Clum A."/>
            <person name="Sun H.I."/>
            <person name="Brettin T."/>
            <person name="Detter J.C."/>
            <person name="Han C."/>
            <person name="Larimer F."/>
            <person name="Land M."/>
            <person name="Hauser L."/>
            <person name="Markowitz V."/>
            <person name="Cheng J.F."/>
            <person name="Hugenholtz P."/>
            <person name="Woyke T."/>
            <person name="Wu D."/>
            <person name="Steenblock K."/>
            <person name="Schneider S."/>
            <person name="Pukall R."/>
            <person name="Goeker M."/>
            <person name="Klenk H.P."/>
            <person name="Eisen J.A."/>
        </authorList>
    </citation>
    <scope>NUCLEOTIDE SEQUENCE [LARGE SCALE GENOMIC DNA]</scope>
    <source>
        <strain evidence="4">ATCC 49802 / DSM 20745 / S 6022</strain>
    </source>
</reference>
<dbReference type="PANTHER" id="PTHR45947:SF3">
    <property type="entry name" value="SULFOQUINOVOSYL TRANSFERASE SQD2"/>
    <property type="match status" value="1"/>
</dbReference>
<feature type="domain" description="Glycosyltransferase subfamily 4-like N-terminal" evidence="2">
    <location>
        <begin position="18"/>
        <end position="201"/>
    </location>
</feature>
<dbReference type="InterPro" id="IPR028098">
    <property type="entry name" value="Glyco_trans_4-like_N"/>
</dbReference>
<reference evidence="3 4" key="2">
    <citation type="journal article" date="2010" name="Stand. Genomic Sci.">
        <title>Complete genome sequence of Desulfohalobium retbaense type strain (HR(100)).</title>
        <authorList>
            <person name="Spring S."/>
            <person name="Nolan M."/>
            <person name="Lapidus A."/>
            <person name="Glavina Del Rio T."/>
            <person name="Copeland A."/>
            <person name="Tice H."/>
            <person name="Cheng J.F."/>
            <person name="Lucas S."/>
            <person name="Land M."/>
            <person name="Chen F."/>
            <person name="Bruce D."/>
            <person name="Goodwin L."/>
            <person name="Pitluck S."/>
            <person name="Ivanova N."/>
            <person name="Mavromatis K."/>
            <person name="Mikhailova N."/>
            <person name="Pati A."/>
            <person name="Chen A."/>
            <person name="Palaniappan K."/>
            <person name="Hauser L."/>
            <person name="Chang Y.J."/>
            <person name="Jeffries C.D."/>
            <person name="Munk C."/>
            <person name="Kiss H."/>
            <person name="Chain P."/>
            <person name="Han C."/>
            <person name="Brettin T."/>
            <person name="Detter J.C."/>
            <person name="Schuler E."/>
            <person name="Goker M."/>
            <person name="Rohde M."/>
            <person name="Bristow J."/>
            <person name="Eisen J.A."/>
            <person name="Markowitz V."/>
            <person name="Hugenholtz P."/>
            <person name="Kyrpides N.C."/>
            <person name="Klenk H.P."/>
        </authorList>
    </citation>
    <scope>NUCLEOTIDE SEQUENCE [LARGE SCALE GENOMIC DNA]</scope>
    <source>
        <strain evidence="4">ATCC 49802 / DSM 20745 / S 6022</strain>
    </source>
</reference>
<dbReference type="Gene3D" id="3.40.50.2000">
    <property type="entry name" value="Glycogen Phosphorylase B"/>
    <property type="match status" value="2"/>
</dbReference>
<feature type="compositionally biased region" description="Basic and acidic residues" evidence="1">
    <location>
        <begin position="429"/>
        <end position="441"/>
    </location>
</feature>
<evidence type="ECO:0000313" key="4">
    <source>
        <dbReference type="Proteomes" id="UP000002027"/>
    </source>
</evidence>
<evidence type="ECO:0000313" key="3">
    <source>
        <dbReference type="EMBL" id="ACZ40171.1"/>
    </source>
</evidence>
<organism evidence="3 4">
    <name type="scientific">Sphaerobacter thermophilus (strain ATCC 49802 / DSM 20745 / KCCM 41009 / NCIMB 13125 / S 6022)</name>
    <dbReference type="NCBI Taxonomy" id="479434"/>
    <lineage>
        <taxon>Bacteria</taxon>
        <taxon>Pseudomonadati</taxon>
        <taxon>Thermomicrobiota</taxon>
        <taxon>Thermomicrobia</taxon>
        <taxon>Sphaerobacterales</taxon>
        <taxon>Sphaerobacterineae</taxon>
        <taxon>Sphaerobacteraceae</taxon>
        <taxon>Sphaerobacter</taxon>
    </lineage>
</organism>
<dbReference type="Pfam" id="PF13579">
    <property type="entry name" value="Glyco_trans_4_4"/>
    <property type="match status" value="1"/>
</dbReference>
<dbReference type="PANTHER" id="PTHR45947">
    <property type="entry name" value="SULFOQUINOVOSYL TRANSFERASE SQD2"/>
    <property type="match status" value="1"/>
</dbReference>
<dbReference type="AlphaFoldDB" id="D1C8M8"/>
<dbReference type="Pfam" id="PF13692">
    <property type="entry name" value="Glyco_trans_1_4"/>
    <property type="match status" value="1"/>
</dbReference>
<dbReference type="eggNOG" id="COG0438">
    <property type="taxonomic scope" value="Bacteria"/>
</dbReference>
<dbReference type="RefSeq" id="WP_012873209.1">
    <property type="nucleotide sequence ID" value="NC_013524.1"/>
</dbReference>
<feature type="region of interest" description="Disordered" evidence="1">
    <location>
        <begin position="412"/>
        <end position="451"/>
    </location>
</feature>
<dbReference type="STRING" id="479434.Sthe_2757"/>
<evidence type="ECO:0000256" key="1">
    <source>
        <dbReference type="SAM" id="MobiDB-lite"/>
    </source>
</evidence>
<dbReference type="InterPro" id="IPR050194">
    <property type="entry name" value="Glycosyltransferase_grp1"/>
</dbReference>
<gene>
    <name evidence="3" type="ordered locus">Sthe_2757</name>
</gene>
<name>D1C8M8_SPHTD</name>
<keyword evidence="4" id="KW-1185">Reference proteome</keyword>
<dbReference type="EMBL" id="CP001824">
    <property type="protein sequence ID" value="ACZ40171.1"/>
    <property type="molecule type" value="Genomic_DNA"/>
</dbReference>
<dbReference type="CDD" id="cd03794">
    <property type="entry name" value="GT4_WbuB-like"/>
    <property type="match status" value="1"/>
</dbReference>
<keyword evidence="3" id="KW-0808">Transferase</keyword>
<dbReference type="CAZy" id="GT4">
    <property type="family name" value="Glycosyltransferase Family 4"/>
</dbReference>
<dbReference type="InParanoid" id="D1C8M8"/>
<dbReference type="HOGENOM" id="CLU_009583_11_2_0"/>
<dbReference type="OrthoDB" id="9811902at2"/>
<accession>D1C8M8</accession>
<dbReference type="Proteomes" id="UP000002027">
    <property type="component" value="Chromosome 2"/>
</dbReference>